<evidence type="ECO:0000313" key="1">
    <source>
        <dbReference type="EMBL" id="VXB79441.1"/>
    </source>
</evidence>
<proteinExistence type="predicted"/>
<organism evidence="1 2">
    <name type="scientific">Bacillus altitudinis</name>
    <dbReference type="NCBI Taxonomy" id="293387"/>
    <lineage>
        <taxon>Bacteria</taxon>
        <taxon>Bacillati</taxon>
        <taxon>Bacillota</taxon>
        <taxon>Bacilli</taxon>
        <taxon>Bacillales</taxon>
        <taxon>Bacillaceae</taxon>
        <taxon>Bacillus</taxon>
    </lineage>
</organism>
<name>A0A653TQ57_BACAB</name>
<dbReference type="AlphaFoldDB" id="A0A653TQ57"/>
<gene>
    <name evidence="1" type="ORF">BACI348_41570</name>
</gene>
<dbReference type="RefSeq" id="WP_159159788.1">
    <property type="nucleotide sequence ID" value="NZ_LR732831.1"/>
</dbReference>
<evidence type="ECO:0000313" key="2">
    <source>
        <dbReference type="Proteomes" id="UP000433089"/>
    </source>
</evidence>
<dbReference type="EMBL" id="CABWLH010000009">
    <property type="protein sequence ID" value="VXB79441.1"/>
    <property type="molecule type" value="Genomic_DNA"/>
</dbReference>
<accession>A0A653TQ57</accession>
<dbReference type="Proteomes" id="UP000433089">
    <property type="component" value="Unassembled WGS sequence"/>
</dbReference>
<protein>
    <submittedName>
        <fullName evidence="1">Uncharacterized protein</fullName>
    </submittedName>
</protein>
<sequence length="240" mass="28072">MKAYHFLDVDKFDLFDSKGENETISTFQQLSTAAGDDEPKSDLKLIKRDYYRGFDKYNIIHEKVRRKKGRAYGADAIFNQFVETLNMNAYFNKNLNLFIVEGNKGAVNEFIKKFHRDYATQFRVKRDNVDFPYLIQHTHNVWGGWLNGFNDGSLKSVALYGDHVNLSEDYNRYEAAGRLSSLNCSITFEKNSYDFMITVNKTVVVMQNRTPEQDLDLLLFIRPMLYKEIKEVETMENNSQ</sequence>
<reference evidence="1 2" key="1">
    <citation type="submission" date="2019-10" db="EMBL/GenBank/DDBJ databases">
        <authorList>
            <person name="Karimi E."/>
        </authorList>
    </citation>
    <scope>NUCLEOTIDE SEQUENCE [LARGE SCALE GENOMIC DNA]</scope>
    <source>
        <strain evidence="1">Bacillus sp. 348</strain>
    </source>
</reference>